<dbReference type="PANTHER" id="PTHR28180:SF2">
    <property type="entry name" value="PEROXISOMAL PROTEIN 2"/>
    <property type="match status" value="1"/>
</dbReference>
<keyword evidence="2" id="KW-1185">Reference proteome</keyword>
<organism evidence="1 2">
    <name type="scientific">Schizopora paradoxa</name>
    <dbReference type="NCBI Taxonomy" id="27342"/>
    <lineage>
        <taxon>Eukaryota</taxon>
        <taxon>Fungi</taxon>
        <taxon>Dikarya</taxon>
        <taxon>Basidiomycota</taxon>
        <taxon>Agaricomycotina</taxon>
        <taxon>Agaricomycetes</taxon>
        <taxon>Hymenochaetales</taxon>
        <taxon>Schizoporaceae</taxon>
        <taxon>Schizopora</taxon>
    </lineage>
</organism>
<evidence type="ECO:0000313" key="1">
    <source>
        <dbReference type="EMBL" id="KLO15346.1"/>
    </source>
</evidence>
<proteinExistence type="predicted"/>
<dbReference type="STRING" id="27342.A0A0H2SE63"/>
<dbReference type="InterPro" id="IPR029032">
    <property type="entry name" value="AhpD-like"/>
</dbReference>
<dbReference type="InterPro" id="IPR052999">
    <property type="entry name" value="PTS1_Protein"/>
</dbReference>
<dbReference type="Proteomes" id="UP000053477">
    <property type="component" value="Unassembled WGS sequence"/>
</dbReference>
<dbReference type="PANTHER" id="PTHR28180">
    <property type="entry name" value="CONSERVED MITOCHONDRIAL PROTEIN-RELATED"/>
    <property type="match status" value="1"/>
</dbReference>
<dbReference type="EMBL" id="KQ085931">
    <property type="protein sequence ID" value="KLO15346.1"/>
    <property type="molecule type" value="Genomic_DNA"/>
</dbReference>
<evidence type="ECO:0000313" key="2">
    <source>
        <dbReference type="Proteomes" id="UP000053477"/>
    </source>
</evidence>
<reference evidence="1 2" key="1">
    <citation type="submission" date="2015-04" db="EMBL/GenBank/DDBJ databases">
        <title>Complete genome sequence of Schizopora paradoxa KUC8140, a cosmopolitan wood degrader in East Asia.</title>
        <authorList>
            <consortium name="DOE Joint Genome Institute"/>
            <person name="Min B."/>
            <person name="Park H."/>
            <person name="Jang Y."/>
            <person name="Kim J.-J."/>
            <person name="Kim K.H."/>
            <person name="Pangilinan J."/>
            <person name="Lipzen A."/>
            <person name="Riley R."/>
            <person name="Grigoriev I.V."/>
            <person name="Spatafora J.W."/>
            <person name="Choi I.-G."/>
        </authorList>
    </citation>
    <scope>NUCLEOTIDE SEQUENCE [LARGE SCALE GENOMIC DNA]</scope>
    <source>
        <strain evidence="1 2">KUC8140</strain>
    </source>
</reference>
<dbReference type="Gene3D" id="1.20.1290.10">
    <property type="entry name" value="AhpD-like"/>
    <property type="match status" value="1"/>
</dbReference>
<dbReference type="OrthoDB" id="5537330at2759"/>
<dbReference type="InParanoid" id="A0A0H2SE63"/>
<name>A0A0H2SE63_9AGAM</name>
<accession>A0A0H2SE63</accession>
<sequence length="271" mass="29912">MTRDTQIQELTSPEFLTDLKMLYPATSPSERKGENSVTNRNRNPWYLVAAVTFAACNRPKAIQELLKYALGETSEDHDDRLFVVRSFREALFKSGLIIGYSRTINGLVSLREATPIELCDKETLRDVKGDDPVQTFTDRGDALFVSMYNDNANHVQDLLDDIHPDMGWFSKNIGYGYVYGANHVLSQVETSYAIVAGLIAMDTPRQSAWHLQNCINGGATVAEARAVRTIAMEVAARCGIVWENEVPDVICAKEQNGGGSGEGESGGARKE</sequence>
<dbReference type="SUPFAM" id="SSF69118">
    <property type="entry name" value="AhpD-like"/>
    <property type="match status" value="1"/>
</dbReference>
<protein>
    <recommendedName>
        <fullName evidence="3">Carboxymuconolactone decarboxylase-like domain-containing protein</fullName>
    </recommendedName>
</protein>
<evidence type="ECO:0008006" key="3">
    <source>
        <dbReference type="Google" id="ProtNLM"/>
    </source>
</evidence>
<dbReference type="AlphaFoldDB" id="A0A0H2SE63"/>
<gene>
    <name evidence="1" type="ORF">SCHPADRAFT_888598</name>
</gene>